<reference evidence="3" key="1">
    <citation type="submission" date="2023-03" db="EMBL/GenBank/DDBJ databases">
        <title>Draft genome sequence of a Mycolicibacterium mageritense strain H4_3_1 isolated from a hybrid biological-inorganic system reactor.</title>
        <authorList>
            <person name="Feng X."/>
            <person name="Kazama D."/>
            <person name="Sato K."/>
            <person name="Kobayashi H."/>
        </authorList>
    </citation>
    <scope>NUCLEOTIDE SEQUENCE</scope>
    <source>
        <strain evidence="3">H4_3_1</strain>
    </source>
</reference>
<dbReference type="Proteomes" id="UP001241092">
    <property type="component" value="Chromosome"/>
</dbReference>
<proteinExistence type="predicted"/>
<dbReference type="AlphaFoldDB" id="A0AAI8XRS1"/>
<organism evidence="3 4">
    <name type="scientific">Mycolicibacterium mageritense</name>
    <name type="common">Mycobacterium mageritense</name>
    <dbReference type="NCBI Taxonomy" id="53462"/>
    <lineage>
        <taxon>Bacteria</taxon>
        <taxon>Bacillati</taxon>
        <taxon>Actinomycetota</taxon>
        <taxon>Actinomycetes</taxon>
        <taxon>Mycobacteriales</taxon>
        <taxon>Mycobacteriaceae</taxon>
        <taxon>Mycolicibacterium</taxon>
    </lineage>
</organism>
<feature type="transmembrane region" description="Helical" evidence="2">
    <location>
        <begin position="12"/>
        <end position="30"/>
    </location>
</feature>
<protein>
    <submittedName>
        <fullName evidence="3">Uncharacterized protein</fullName>
    </submittedName>
</protein>
<feature type="region of interest" description="Disordered" evidence="1">
    <location>
        <begin position="233"/>
        <end position="264"/>
    </location>
</feature>
<evidence type="ECO:0000256" key="1">
    <source>
        <dbReference type="SAM" id="MobiDB-lite"/>
    </source>
</evidence>
<keyword evidence="2" id="KW-0472">Membrane</keyword>
<evidence type="ECO:0000313" key="3">
    <source>
        <dbReference type="EMBL" id="BDY32248.1"/>
    </source>
</evidence>
<keyword evidence="2" id="KW-1133">Transmembrane helix</keyword>
<name>A0AAI8XRS1_MYCME</name>
<evidence type="ECO:0000256" key="2">
    <source>
        <dbReference type="SAM" id="Phobius"/>
    </source>
</evidence>
<dbReference type="RefSeq" id="WP_276821849.1">
    <property type="nucleotide sequence ID" value="NZ_AP027452.1"/>
</dbReference>
<dbReference type="EMBL" id="AP027452">
    <property type="protein sequence ID" value="BDY32248.1"/>
    <property type="molecule type" value="Genomic_DNA"/>
</dbReference>
<accession>A0AAI8XRS1</accession>
<evidence type="ECO:0000313" key="4">
    <source>
        <dbReference type="Proteomes" id="UP001241092"/>
    </source>
</evidence>
<keyword evidence="2" id="KW-0812">Transmembrane</keyword>
<sequence length="264" mass="29955">MASLTPGGWTAIAAWLTVAVVAITLAYAWWQHRHARRRRAQLSQPNVAMFMQHSTTDWHLIELVVKNYGQTPAYGVRFDFANPPTVGHYEREYGEDYVSVTPLNLPAVIPYLAPSQEWRIVWDSAKDRRLLGEAIASRFDGVVTYHDRPPRDDGKPAGRKFRHATVLDWATLPPPERLDVLVGNDRARQEKQRLELLAGILTFFHYASQQGEERALRAEIDLINALTAEVRQRREENRFGSTRDGSGCPAARGEHARGRHRADA</sequence>
<feature type="compositionally biased region" description="Basic and acidic residues" evidence="1">
    <location>
        <begin position="252"/>
        <end position="264"/>
    </location>
</feature>
<gene>
    <name evidence="3" type="ORF">hbim_06211</name>
</gene>